<dbReference type="Proteomes" id="UP000251891">
    <property type="component" value="Unassembled WGS sequence"/>
</dbReference>
<protein>
    <submittedName>
        <fullName evidence="2">Uncharacterized protein</fullName>
    </submittedName>
</protein>
<accession>A0A365HBQ1</accession>
<feature type="compositionally biased region" description="Basic residues" evidence="1">
    <location>
        <begin position="29"/>
        <end position="47"/>
    </location>
</feature>
<evidence type="ECO:0000313" key="3">
    <source>
        <dbReference type="Proteomes" id="UP000251891"/>
    </source>
</evidence>
<evidence type="ECO:0000313" key="2">
    <source>
        <dbReference type="EMBL" id="RAY16366.1"/>
    </source>
</evidence>
<dbReference type="EMBL" id="QLYX01000002">
    <property type="protein sequence ID" value="RAY16366.1"/>
    <property type="molecule type" value="Genomic_DNA"/>
</dbReference>
<gene>
    <name evidence="2" type="ORF">DPM19_05665</name>
</gene>
<name>A0A365HBQ1_9ACTN</name>
<proteinExistence type="predicted"/>
<sequence length="62" mass="7498">MTLTLTETIEEIYERPNRRRRERTCPRVVKRGRHNSYPVKRPHHKTIRHTEPPQIKIMNPAA</sequence>
<dbReference type="AlphaFoldDB" id="A0A365HBQ1"/>
<keyword evidence="3" id="KW-1185">Reference proteome</keyword>
<feature type="region of interest" description="Disordered" evidence="1">
    <location>
        <begin position="29"/>
        <end position="50"/>
    </location>
</feature>
<evidence type="ECO:0000256" key="1">
    <source>
        <dbReference type="SAM" id="MobiDB-lite"/>
    </source>
</evidence>
<comment type="caution">
    <text evidence="2">The sequence shown here is derived from an EMBL/GenBank/DDBJ whole genome shotgun (WGS) entry which is preliminary data.</text>
</comment>
<organism evidence="2 3">
    <name type="scientific">Actinomadura craniellae</name>
    <dbReference type="NCBI Taxonomy" id="2231787"/>
    <lineage>
        <taxon>Bacteria</taxon>
        <taxon>Bacillati</taxon>
        <taxon>Actinomycetota</taxon>
        <taxon>Actinomycetes</taxon>
        <taxon>Streptosporangiales</taxon>
        <taxon>Thermomonosporaceae</taxon>
        <taxon>Actinomadura</taxon>
    </lineage>
</organism>
<reference evidence="2 3" key="1">
    <citation type="submission" date="2018-06" db="EMBL/GenBank/DDBJ databases">
        <title>Actinomadura craniellae sp. nov. isolated from marine sponge Craniella sp.</title>
        <authorList>
            <person name="Li L."/>
            <person name="Xu Q.H."/>
            <person name="Lin H.W."/>
            <person name="Lu Y.H."/>
        </authorList>
    </citation>
    <scope>NUCLEOTIDE SEQUENCE [LARGE SCALE GENOMIC DNA]</scope>
    <source>
        <strain evidence="2 3">LHW63021</strain>
    </source>
</reference>